<name>A0ABV0BQC6_9SPHI</name>
<keyword evidence="1" id="KW-0732">Signal</keyword>
<dbReference type="RefSeq" id="WP_183916783.1">
    <property type="nucleotide sequence ID" value="NZ_JBDJLH010000001.1"/>
</dbReference>
<evidence type="ECO:0000256" key="1">
    <source>
        <dbReference type="SAM" id="SignalP"/>
    </source>
</evidence>
<dbReference type="Proteomes" id="UP001409291">
    <property type="component" value="Unassembled WGS sequence"/>
</dbReference>
<comment type="caution">
    <text evidence="2">The sequence shown here is derived from an EMBL/GenBank/DDBJ whole genome shotgun (WGS) entry which is preliminary data.</text>
</comment>
<dbReference type="EMBL" id="JBDJNQ010000001">
    <property type="protein sequence ID" value="MEN5376278.1"/>
    <property type="molecule type" value="Genomic_DNA"/>
</dbReference>
<gene>
    <name evidence="2" type="ORF">ABE541_03295</name>
</gene>
<proteinExistence type="predicted"/>
<organism evidence="2 3">
    <name type="scientific">Sphingobacterium kitahiroshimense</name>
    <dbReference type="NCBI Taxonomy" id="470446"/>
    <lineage>
        <taxon>Bacteria</taxon>
        <taxon>Pseudomonadati</taxon>
        <taxon>Bacteroidota</taxon>
        <taxon>Sphingobacteriia</taxon>
        <taxon>Sphingobacteriales</taxon>
        <taxon>Sphingobacteriaceae</taxon>
        <taxon>Sphingobacterium</taxon>
    </lineage>
</organism>
<evidence type="ECO:0000313" key="3">
    <source>
        <dbReference type="Proteomes" id="UP001409291"/>
    </source>
</evidence>
<feature type="chain" id="PRO_5047261051" evidence="1">
    <location>
        <begin position="20"/>
        <end position="360"/>
    </location>
</feature>
<keyword evidence="3" id="KW-1185">Reference proteome</keyword>
<sequence>MRYFTLSLFLVFTYCNLFAQQSDPWYAFYNQDSTLIGFKDGLSHVKIKPKFEGVTRANRFDDILAATEKNNGQWNSFYLTKSGRKIGHDSLHIIDNGADCESEGFIRFRDPQTYLTGLFNRNGDIVIPAMYSGLTRVHNGLLVALKGATKKRVGIDSLITWVGGEEVLLDTSNNVIIADFKYQPTLNFFSLQKTKELLDDPARISFVGNDGLHYSFINFQKEFENWLKTDLLVDLTKSKLLTATYPKVTWETSIAWETSDKIVFIEHNFDLIKNKLMEITNLDTDYFISADGLNPFMFDTPEFQKYFNNCGESKDWQYPTMSIIISHKNKKDMVQDHLEFLRTDEGYQLLCVTIRKGQLK</sequence>
<feature type="signal peptide" evidence="1">
    <location>
        <begin position="1"/>
        <end position="19"/>
    </location>
</feature>
<reference evidence="2 3" key="1">
    <citation type="submission" date="2024-04" db="EMBL/GenBank/DDBJ databases">
        <title>WGS of bacteria from Torrens River.</title>
        <authorList>
            <person name="Wyrsch E.R."/>
            <person name="Drigo B."/>
        </authorList>
    </citation>
    <scope>NUCLEOTIDE SEQUENCE [LARGE SCALE GENOMIC DNA]</scope>
    <source>
        <strain evidence="2 3">TWI391</strain>
    </source>
</reference>
<protein>
    <submittedName>
        <fullName evidence="2">WG repeat-containing protein</fullName>
    </submittedName>
</protein>
<accession>A0ABV0BQC6</accession>
<evidence type="ECO:0000313" key="2">
    <source>
        <dbReference type="EMBL" id="MEN5376278.1"/>
    </source>
</evidence>